<evidence type="ECO:0008006" key="4">
    <source>
        <dbReference type="Google" id="ProtNLM"/>
    </source>
</evidence>
<feature type="signal peptide" evidence="1">
    <location>
        <begin position="1"/>
        <end position="16"/>
    </location>
</feature>
<dbReference type="Gene3D" id="3.20.20.80">
    <property type="entry name" value="Glycosidases"/>
    <property type="match status" value="1"/>
</dbReference>
<keyword evidence="3" id="KW-1185">Reference proteome</keyword>
<evidence type="ECO:0000313" key="3">
    <source>
        <dbReference type="Proteomes" id="UP000041254"/>
    </source>
</evidence>
<dbReference type="InParanoid" id="A0A0G4GCI1"/>
<evidence type="ECO:0000313" key="2">
    <source>
        <dbReference type="EMBL" id="CEM26497.1"/>
    </source>
</evidence>
<organism evidence="2 3">
    <name type="scientific">Vitrella brassicaformis (strain CCMP3155)</name>
    <dbReference type="NCBI Taxonomy" id="1169540"/>
    <lineage>
        <taxon>Eukaryota</taxon>
        <taxon>Sar</taxon>
        <taxon>Alveolata</taxon>
        <taxon>Colpodellida</taxon>
        <taxon>Vitrellaceae</taxon>
        <taxon>Vitrella</taxon>
    </lineage>
</organism>
<dbReference type="SUPFAM" id="SSF51445">
    <property type="entry name" value="(Trans)glycosidases"/>
    <property type="match status" value="1"/>
</dbReference>
<accession>A0A0G4GCI1</accession>
<gene>
    <name evidence="2" type="ORF">Vbra_1600</name>
</gene>
<feature type="chain" id="PRO_5005189808" description="GH18 domain-containing protein" evidence="1">
    <location>
        <begin position="17"/>
        <end position="280"/>
    </location>
</feature>
<dbReference type="OrthoDB" id="2145504at2759"/>
<dbReference type="AlphaFoldDB" id="A0A0G4GCI1"/>
<evidence type="ECO:0000256" key="1">
    <source>
        <dbReference type="SAM" id="SignalP"/>
    </source>
</evidence>
<dbReference type="InterPro" id="IPR017853">
    <property type="entry name" value="GH"/>
</dbReference>
<reference evidence="2 3" key="1">
    <citation type="submission" date="2014-11" db="EMBL/GenBank/DDBJ databases">
        <authorList>
            <person name="Zhu J."/>
            <person name="Qi W."/>
            <person name="Song R."/>
        </authorList>
    </citation>
    <scope>NUCLEOTIDE SEQUENCE [LARGE SCALE GENOMIC DNA]</scope>
</reference>
<dbReference type="EMBL" id="CDMY01000617">
    <property type="protein sequence ID" value="CEM26497.1"/>
    <property type="molecule type" value="Genomic_DNA"/>
</dbReference>
<sequence length="280" mass="30400">MRSLLGFAVASAVVAARNLLTSAAAAALPSSRLLIGYASWAQCDDKVIQAVEEGVNVVIWFSIDLAVNETTGRPEVFVRPDLDCIAEKAAILKEKGLETTHLISIGGWNSPHPDTSNTAKDVYLEFDRWNREDVARGGFGGFDGIDWDVEGNDDLSSPFNELTAACIKLMGEMSQLAKRDGYITIRVSPSQLVVGLICDEVIDSDRMLYLSPKQVVEADKALTRADISVRGYGYWNMQCDGVNTGVRLSAGLNAFLHTRKGVKGQSGSSWRRTGKGLLDL</sequence>
<dbReference type="Proteomes" id="UP000041254">
    <property type="component" value="Unassembled WGS sequence"/>
</dbReference>
<name>A0A0G4GCI1_VITBC</name>
<keyword evidence="1" id="KW-0732">Signal</keyword>
<proteinExistence type="predicted"/>
<protein>
    <recommendedName>
        <fullName evidence="4">GH18 domain-containing protein</fullName>
    </recommendedName>
</protein>
<dbReference type="VEuPathDB" id="CryptoDB:Vbra_1600"/>